<feature type="transmembrane region" description="Helical" evidence="2">
    <location>
        <begin position="389"/>
        <end position="408"/>
    </location>
</feature>
<keyword evidence="2" id="KW-0472">Membrane</keyword>
<feature type="transmembrane region" description="Helical" evidence="2">
    <location>
        <begin position="70"/>
        <end position="90"/>
    </location>
</feature>
<dbReference type="Gene3D" id="3.40.50.150">
    <property type="entry name" value="Vaccinia Virus protein VP39"/>
    <property type="match status" value="1"/>
</dbReference>
<feature type="transmembrane region" description="Helical" evidence="2">
    <location>
        <begin position="141"/>
        <end position="162"/>
    </location>
</feature>
<proteinExistence type="predicted"/>
<dbReference type="RefSeq" id="WP_186745635.1">
    <property type="nucleotide sequence ID" value="NZ_CP060394.1"/>
</dbReference>
<dbReference type="AlphaFoldDB" id="A0A7G8BMY5"/>
<gene>
    <name evidence="3" type="ORF">H7849_08360</name>
</gene>
<dbReference type="PANTHER" id="PTHR43317:SF1">
    <property type="entry name" value="THERMOSPERMINE SYNTHASE ACAULIS5"/>
    <property type="match status" value="1"/>
</dbReference>
<feature type="transmembrane region" description="Helical" evidence="2">
    <location>
        <begin position="304"/>
        <end position="323"/>
    </location>
</feature>
<dbReference type="Proteomes" id="UP000515312">
    <property type="component" value="Chromosome"/>
</dbReference>
<feature type="transmembrane region" description="Helical" evidence="2">
    <location>
        <begin position="102"/>
        <end position="120"/>
    </location>
</feature>
<dbReference type="PANTHER" id="PTHR43317">
    <property type="entry name" value="THERMOSPERMINE SYNTHASE ACAULIS5"/>
    <property type="match status" value="1"/>
</dbReference>
<evidence type="ECO:0000313" key="3">
    <source>
        <dbReference type="EMBL" id="QNI33905.1"/>
    </source>
</evidence>
<feature type="transmembrane region" description="Helical" evidence="2">
    <location>
        <begin position="275"/>
        <end position="292"/>
    </location>
</feature>
<feature type="transmembrane region" description="Helical" evidence="2">
    <location>
        <begin position="174"/>
        <end position="193"/>
    </location>
</feature>
<reference evidence="3 4" key="1">
    <citation type="submission" date="2020-08" db="EMBL/GenBank/DDBJ databases">
        <title>Edaphobacter telluris sp. nov. and Acidobacterium dinghuensis sp. nov., two acidobacteria isolated from forest soil.</title>
        <authorList>
            <person name="Fu J."/>
            <person name="Qiu L."/>
        </authorList>
    </citation>
    <scope>NUCLEOTIDE SEQUENCE [LARGE SCALE GENOMIC DNA]</scope>
    <source>
        <strain evidence="3">4Y35</strain>
    </source>
</reference>
<dbReference type="SUPFAM" id="SSF53335">
    <property type="entry name" value="S-adenosyl-L-methionine-dependent methyltransferases"/>
    <property type="match status" value="1"/>
</dbReference>
<feature type="transmembrane region" description="Helical" evidence="2">
    <location>
        <begin position="243"/>
        <end position="263"/>
    </location>
</feature>
<evidence type="ECO:0000313" key="4">
    <source>
        <dbReference type="Proteomes" id="UP000515312"/>
    </source>
</evidence>
<feature type="transmembrane region" description="Helical" evidence="2">
    <location>
        <begin position="219"/>
        <end position="237"/>
    </location>
</feature>
<keyword evidence="1" id="KW-0620">Polyamine biosynthesis</keyword>
<feature type="transmembrane region" description="Helical" evidence="2">
    <location>
        <begin position="335"/>
        <end position="358"/>
    </location>
</feature>
<dbReference type="KEGG" id="adin:H7849_08360"/>
<dbReference type="InterPro" id="IPR029063">
    <property type="entry name" value="SAM-dependent_MTases_sf"/>
</dbReference>
<accession>A0A7G8BMY5</accession>
<dbReference type="EMBL" id="CP060394">
    <property type="protein sequence ID" value="QNI33905.1"/>
    <property type="molecule type" value="Genomic_DNA"/>
</dbReference>
<dbReference type="CDD" id="cd02440">
    <property type="entry name" value="AdoMet_MTases"/>
    <property type="match status" value="1"/>
</dbReference>
<feature type="transmembrane region" description="Helical" evidence="2">
    <location>
        <begin position="37"/>
        <end position="58"/>
    </location>
</feature>
<keyword evidence="4" id="KW-1185">Reference proteome</keyword>
<evidence type="ECO:0000256" key="1">
    <source>
        <dbReference type="ARBA" id="ARBA00023115"/>
    </source>
</evidence>
<dbReference type="NCBIfam" id="NF037959">
    <property type="entry name" value="MFS_SpdSyn"/>
    <property type="match status" value="1"/>
</dbReference>
<dbReference type="GO" id="GO:0006596">
    <property type="term" value="P:polyamine biosynthetic process"/>
    <property type="evidence" value="ECO:0007669"/>
    <property type="project" value="UniProtKB-KW"/>
</dbReference>
<organism evidence="3 4">
    <name type="scientific">Alloacidobacterium dinghuense</name>
    <dbReference type="NCBI Taxonomy" id="2763107"/>
    <lineage>
        <taxon>Bacteria</taxon>
        <taxon>Pseudomonadati</taxon>
        <taxon>Acidobacteriota</taxon>
        <taxon>Terriglobia</taxon>
        <taxon>Terriglobales</taxon>
        <taxon>Acidobacteriaceae</taxon>
        <taxon>Alloacidobacterium</taxon>
    </lineage>
</organism>
<keyword evidence="2" id="KW-1133">Transmembrane helix</keyword>
<feature type="transmembrane region" description="Helical" evidence="2">
    <location>
        <begin position="364"/>
        <end position="382"/>
    </location>
</feature>
<evidence type="ECO:0000256" key="2">
    <source>
        <dbReference type="SAM" id="Phobius"/>
    </source>
</evidence>
<protein>
    <submittedName>
        <fullName evidence="3">Fused MFS/spermidine synthase</fullName>
    </submittedName>
</protein>
<keyword evidence="2" id="KW-0812">Transmembrane</keyword>
<sequence>MALLTFLYACVVFLSAFLLFLVQPMVAKQLLPVLGGSAAVWTTCLVFFQSALLLGYLYADFLATRLRPRAQALSHVTLLAAALATLGLHIRANQWAATWHPMLTVFGLLGLIIGLPYLALSATTPLLQSWYTGSFRAGWSYRMFSLSNAGALLALLCYPTLIEPHVTLKAQTRGFSTGFFVFAVLCGGIAWSVRQTLPERIQRQETENADGSISAQQKALWLLLPGCASLLLCAFTSHLSQNVAAIPLLWILPLSAYLLSFIIAFHSPQAYPRWLMVRLAACTLGILGYLAHDVHQALPVQLSVPLYCVCLFVLCFFFHGELYRLRPTAGSATGFYLVLSLGSALGSLFVGVFAPNFFRANYEMGIGLVLSAVLGLIVMWNFGIVARLFWSGLAIALIWIATVQARAWQQDALVQLRSFYGTLRVTQTHWPPLAGTTRTLYHGTIQHGVQFFGNGMRMQPASYYGPYSGVGLALRLCCEGRKKHIGAVGLGAGTIAAYGQTGDVFRFYEIDPLVERIARELFTYLRETPAHTDVVLGDARYSISREHGDPYDVIILDAFSGDAVPVHLLTQQALTLYRKHLAPDGILAFHISSQYLDLEPVLAREAQQDGMHAITIHSGGDESHGIFIADWVLLTNNEQFLAKPDIVRVAHPSLLRSDVNLWTDDYSSILPLLKWPPRAH</sequence>
<name>A0A7G8BMY5_9BACT</name>